<reference evidence="2 3" key="1">
    <citation type="submission" date="2022-02" db="EMBL/GenBank/DDBJ databases">
        <authorList>
            <person name="Min J."/>
        </authorList>
    </citation>
    <scope>NUCLEOTIDE SEQUENCE [LARGE SCALE GENOMIC DNA]</scope>
    <source>
        <strain evidence="2 3">GR10-1</strain>
    </source>
</reference>
<keyword evidence="3" id="KW-1185">Reference proteome</keyword>
<gene>
    <name evidence="2" type="ORF">MKP09_09375</name>
</gene>
<organism evidence="2 3">
    <name type="scientific">Niabella ginsengisoli</name>
    <dbReference type="NCBI Taxonomy" id="522298"/>
    <lineage>
        <taxon>Bacteria</taxon>
        <taxon>Pseudomonadati</taxon>
        <taxon>Bacteroidota</taxon>
        <taxon>Chitinophagia</taxon>
        <taxon>Chitinophagales</taxon>
        <taxon>Chitinophagaceae</taxon>
        <taxon>Niabella</taxon>
    </lineage>
</organism>
<evidence type="ECO:0000313" key="3">
    <source>
        <dbReference type="Proteomes" id="UP001202248"/>
    </source>
</evidence>
<dbReference type="Gene3D" id="2.170.130.10">
    <property type="entry name" value="TonB-dependent receptor, plug domain"/>
    <property type="match status" value="1"/>
</dbReference>
<dbReference type="InterPro" id="IPR012910">
    <property type="entry name" value="Plug_dom"/>
</dbReference>
<dbReference type="RefSeq" id="WP_240827453.1">
    <property type="nucleotide sequence ID" value="NZ_JAKWBL010000001.1"/>
</dbReference>
<feature type="domain" description="TonB-dependent receptor plug" evidence="1">
    <location>
        <begin position="74"/>
        <end position="175"/>
    </location>
</feature>
<protein>
    <submittedName>
        <fullName evidence="2">Plug domain-containing protein</fullName>
    </submittedName>
</protein>
<evidence type="ECO:0000259" key="1">
    <source>
        <dbReference type="Pfam" id="PF07715"/>
    </source>
</evidence>
<dbReference type="InterPro" id="IPR037066">
    <property type="entry name" value="Plug_dom_sf"/>
</dbReference>
<comment type="caution">
    <text evidence="2">The sequence shown here is derived from an EMBL/GenBank/DDBJ whole genome shotgun (WGS) entry which is preliminary data.</text>
</comment>
<proteinExistence type="predicted"/>
<dbReference type="Proteomes" id="UP001202248">
    <property type="component" value="Unassembled WGS sequence"/>
</dbReference>
<sequence>MGIDVITKEYAELPESTVIYDPNSIIFDTAVKKSIDRRTLVMEQLKRDGRYLEEVFVTAKARIPDSKNLNEDGGADQTITQAVLEQTPKKTLFDLLQEKVPGFRRGTLRRSTQQDYFIHSNRVRFVFDGVDLNFFFNQDDQGPKMDDDYVQFVNSYIRYYAAEDVKGIEIMNSPAYNSSYKSRYLTTAEQINASPVTTDFSFVEITTYGGVGPFLKKFRVCIC</sequence>
<name>A0ABS9SIE9_9BACT</name>
<accession>A0ABS9SIE9</accession>
<dbReference type="EMBL" id="JAKWBL010000001">
    <property type="protein sequence ID" value="MCH5598105.1"/>
    <property type="molecule type" value="Genomic_DNA"/>
</dbReference>
<dbReference type="Pfam" id="PF07715">
    <property type="entry name" value="Plug"/>
    <property type="match status" value="1"/>
</dbReference>
<dbReference type="SUPFAM" id="SSF56935">
    <property type="entry name" value="Porins"/>
    <property type="match status" value="1"/>
</dbReference>
<evidence type="ECO:0000313" key="2">
    <source>
        <dbReference type="EMBL" id="MCH5598105.1"/>
    </source>
</evidence>